<dbReference type="OrthoDB" id="2369050at2759"/>
<feature type="region of interest" description="Disordered" evidence="1">
    <location>
        <begin position="1"/>
        <end position="84"/>
    </location>
</feature>
<evidence type="ECO:0000256" key="1">
    <source>
        <dbReference type="SAM" id="MobiDB-lite"/>
    </source>
</evidence>
<evidence type="ECO:0000313" key="2">
    <source>
        <dbReference type="EMBL" id="RDB19148.1"/>
    </source>
</evidence>
<organism evidence="2 3">
    <name type="scientific">Hypsizygus marmoreus</name>
    <name type="common">White beech mushroom</name>
    <name type="synonym">Agaricus marmoreus</name>
    <dbReference type="NCBI Taxonomy" id="39966"/>
    <lineage>
        <taxon>Eukaryota</taxon>
        <taxon>Fungi</taxon>
        <taxon>Dikarya</taxon>
        <taxon>Basidiomycota</taxon>
        <taxon>Agaricomycotina</taxon>
        <taxon>Agaricomycetes</taxon>
        <taxon>Agaricomycetidae</taxon>
        <taxon>Agaricales</taxon>
        <taxon>Tricholomatineae</taxon>
        <taxon>Lyophyllaceae</taxon>
        <taxon>Hypsizygus</taxon>
    </lineage>
</organism>
<dbReference type="AlphaFoldDB" id="A0A369JBA1"/>
<dbReference type="CDD" id="cd00303">
    <property type="entry name" value="retropepsin_like"/>
    <property type="match status" value="1"/>
</dbReference>
<name>A0A369JBA1_HYPMA</name>
<feature type="region of interest" description="Disordered" evidence="1">
    <location>
        <begin position="114"/>
        <end position="147"/>
    </location>
</feature>
<dbReference type="EMBL" id="LUEZ02000084">
    <property type="protein sequence ID" value="RDB19148.1"/>
    <property type="molecule type" value="Genomic_DNA"/>
</dbReference>
<dbReference type="Proteomes" id="UP000076154">
    <property type="component" value="Unassembled WGS sequence"/>
</dbReference>
<keyword evidence="3" id="KW-1185">Reference proteome</keyword>
<evidence type="ECO:0000313" key="3">
    <source>
        <dbReference type="Proteomes" id="UP000076154"/>
    </source>
</evidence>
<accession>A0A369JBA1</accession>
<gene>
    <name evidence="2" type="ORF">Hypma_014228</name>
</gene>
<comment type="caution">
    <text evidence="2">The sequence shown here is derived from an EMBL/GenBank/DDBJ whole genome shotgun (WGS) entry which is preliminary data.</text>
</comment>
<dbReference type="InterPro" id="IPR021109">
    <property type="entry name" value="Peptidase_aspartic_dom_sf"/>
</dbReference>
<reference evidence="2" key="1">
    <citation type="submission" date="2018-04" db="EMBL/GenBank/DDBJ databases">
        <title>Whole genome sequencing of Hypsizygus marmoreus.</title>
        <authorList>
            <person name="Choi I.-G."/>
            <person name="Min B."/>
            <person name="Kim J.-G."/>
            <person name="Kim S."/>
            <person name="Oh Y.-L."/>
            <person name="Kong W.-S."/>
            <person name="Park H."/>
            <person name="Jeong J."/>
            <person name="Song E.-S."/>
        </authorList>
    </citation>
    <scope>NUCLEOTIDE SEQUENCE [LARGE SCALE GENOMIC DNA]</scope>
    <source>
        <strain evidence="2">51987-8</strain>
    </source>
</reference>
<feature type="compositionally biased region" description="Low complexity" evidence="1">
    <location>
        <begin position="67"/>
        <end position="84"/>
    </location>
</feature>
<dbReference type="InParanoid" id="A0A369JBA1"/>
<protein>
    <submittedName>
        <fullName evidence="2">Uncharacterized protein</fullName>
    </submittedName>
</protein>
<dbReference type="STRING" id="39966.A0A369JBA1"/>
<feature type="compositionally biased region" description="Polar residues" evidence="1">
    <location>
        <begin position="14"/>
        <end position="23"/>
    </location>
</feature>
<proteinExistence type="predicted"/>
<dbReference type="Gene3D" id="2.40.70.10">
    <property type="entry name" value="Acid Proteases"/>
    <property type="match status" value="1"/>
</dbReference>
<sequence>MQRRLPFSPLLNATREQSSTKTPPSRHLVTCKLARTRAQTRQSPSATSESSDDEGESSPLSSPPTSPSQNRRTPPSSPSSLPELISLPLTSPVVPVPVPTARTAPVVPITLSFTANTVPFGPPPKPRRYSSDSDSPIPPTPTRPIMSPNTKDAIASQLSQNQPPTFSDGLVTPAILDDFDWYCQRYFRAKDIAAADQVGKILYCLESPRMRSWVKENEAVLSALTFPQFIARMHVKWLKPGWEADILTKLHSFQGDKGFEAWVGEVRRANTTIADSTNHIANNKLIAHLLIRINNDLRDEYTTSDHDHCLTNLTDVDEWITAVTKIDEGLQRIQAKADKVFLCAAINIGSSLGTAAAKAPKTTLNKNVVNTSASSSITSTAPGKWVGKLSEHERELLMNHQGCLKCRKLYSGHQAKDCTAPPLLRAEYIPLTDDIANTAKTAWEKKRKATGNRTTAIPVAAIFENAVATITDGSSDGDEHEDHHASEYVLPKHLWWTCHVVAPACLPTPVNALIDSGAPPAMISSTFADSLALPRSKLKCPLHVAAAFSTQKDIVGQLELNEFVKITLQSPDAQWQSRTQIFIICPNLFTPIIVGLDFLGRNHLVIDAEARTVFDKKLGVDLFNLPDPKLNRIPAKSSPHT</sequence>
<dbReference type="Pfam" id="PF08284">
    <property type="entry name" value="RVP_2"/>
    <property type="match status" value="1"/>
</dbReference>